<dbReference type="STRING" id="1834516.BL253_05345"/>
<organism evidence="6 7">
    <name type="scientific">Pseudofrankia asymbiotica</name>
    <dbReference type="NCBI Taxonomy" id="1834516"/>
    <lineage>
        <taxon>Bacteria</taxon>
        <taxon>Bacillati</taxon>
        <taxon>Actinomycetota</taxon>
        <taxon>Actinomycetes</taxon>
        <taxon>Frankiales</taxon>
        <taxon>Frankiaceae</taxon>
        <taxon>Pseudofrankia</taxon>
    </lineage>
</organism>
<dbReference type="PROSITE" id="PS50977">
    <property type="entry name" value="HTH_TETR_2"/>
    <property type="match status" value="1"/>
</dbReference>
<sequence length="213" mass="23155">MTSDQPHGRRGRPRDVSIDLRVLDAARQLLVEQGFEATTLQAIAERSAVHASAIYRRWPSRVEIIEQAVFPGLAPVTVRPTGDLRRDLRRFVRAYASTMAGPAARAAVPGLLAVYQVAGRANAAETWFAVSARPHFLDILRAAPPGTVDPAADPDDVFDTLLGCVLARVLIPTVAQRDRPLERLVDICLRLLQPVTAQPAPAPARPETVVARP</sequence>
<dbReference type="SUPFAM" id="SSF46689">
    <property type="entry name" value="Homeodomain-like"/>
    <property type="match status" value="1"/>
</dbReference>
<dbReference type="AlphaFoldDB" id="A0A1V2IH04"/>
<gene>
    <name evidence="6" type="ORF">BL253_05345</name>
</gene>
<evidence type="ECO:0000313" key="7">
    <source>
        <dbReference type="Proteomes" id="UP000188929"/>
    </source>
</evidence>
<evidence type="ECO:0000256" key="4">
    <source>
        <dbReference type="PROSITE-ProRule" id="PRU00335"/>
    </source>
</evidence>
<dbReference type="SUPFAM" id="SSF48498">
    <property type="entry name" value="Tetracyclin repressor-like, C-terminal domain"/>
    <property type="match status" value="1"/>
</dbReference>
<dbReference type="OrthoDB" id="4549829at2"/>
<protein>
    <submittedName>
        <fullName evidence="6">TetR family transcriptional regulator</fullName>
    </submittedName>
</protein>
<dbReference type="Gene3D" id="1.10.357.10">
    <property type="entry name" value="Tetracycline Repressor, domain 2"/>
    <property type="match status" value="1"/>
</dbReference>
<dbReference type="RefSeq" id="WP_076814112.1">
    <property type="nucleotide sequence ID" value="NZ_MOMC01000010.1"/>
</dbReference>
<feature type="domain" description="HTH tetR-type" evidence="5">
    <location>
        <begin position="16"/>
        <end position="76"/>
    </location>
</feature>
<dbReference type="InterPro" id="IPR001647">
    <property type="entry name" value="HTH_TetR"/>
</dbReference>
<dbReference type="Pfam" id="PF16859">
    <property type="entry name" value="TetR_C_11"/>
    <property type="match status" value="1"/>
</dbReference>
<dbReference type="PRINTS" id="PR00455">
    <property type="entry name" value="HTHTETR"/>
</dbReference>
<dbReference type="PANTHER" id="PTHR30055:SF148">
    <property type="entry name" value="TETR-FAMILY TRANSCRIPTIONAL REGULATOR"/>
    <property type="match status" value="1"/>
</dbReference>
<name>A0A1V2IH04_9ACTN</name>
<keyword evidence="3" id="KW-0804">Transcription</keyword>
<dbReference type="Pfam" id="PF00440">
    <property type="entry name" value="TetR_N"/>
    <property type="match status" value="1"/>
</dbReference>
<dbReference type="InterPro" id="IPR009057">
    <property type="entry name" value="Homeodomain-like_sf"/>
</dbReference>
<dbReference type="InterPro" id="IPR050109">
    <property type="entry name" value="HTH-type_TetR-like_transc_reg"/>
</dbReference>
<keyword evidence="7" id="KW-1185">Reference proteome</keyword>
<keyword evidence="2 4" id="KW-0238">DNA-binding</keyword>
<dbReference type="GO" id="GO:0003700">
    <property type="term" value="F:DNA-binding transcription factor activity"/>
    <property type="evidence" value="ECO:0007669"/>
    <property type="project" value="TreeGrafter"/>
</dbReference>
<dbReference type="EMBL" id="MOMC01000010">
    <property type="protein sequence ID" value="ONH32454.1"/>
    <property type="molecule type" value="Genomic_DNA"/>
</dbReference>
<dbReference type="Gene3D" id="1.10.10.60">
    <property type="entry name" value="Homeodomain-like"/>
    <property type="match status" value="1"/>
</dbReference>
<dbReference type="Proteomes" id="UP000188929">
    <property type="component" value="Unassembled WGS sequence"/>
</dbReference>
<dbReference type="InterPro" id="IPR011075">
    <property type="entry name" value="TetR_C"/>
</dbReference>
<keyword evidence="1" id="KW-0805">Transcription regulation</keyword>
<dbReference type="PANTHER" id="PTHR30055">
    <property type="entry name" value="HTH-TYPE TRANSCRIPTIONAL REGULATOR RUTR"/>
    <property type="match status" value="1"/>
</dbReference>
<evidence type="ECO:0000256" key="2">
    <source>
        <dbReference type="ARBA" id="ARBA00023125"/>
    </source>
</evidence>
<accession>A0A1V2IH04</accession>
<evidence type="ECO:0000313" key="6">
    <source>
        <dbReference type="EMBL" id="ONH32454.1"/>
    </source>
</evidence>
<evidence type="ECO:0000256" key="1">
    <source>
        <dbReference type="ARBA" id="ARBA00023015"/>
    </source>
</evidence>
<proteinExistence type="predicted"/>
<dbReference type="InterPro" id="IPR036271">
    <property type="entry name" value="Tet_transcr_reg_TetR-rel_C_sf"/>
</dbReference>
<feature type="DNA-binding region" description="H-T-H motif" evidence="4">
    <location>
        <begin position="39"/>
        <end position="58"/>
    </location>
</feature>
<dbReference type="GO" id="GO:0000976">
    <property type="term" value="F:transcription cis-regulatory region binding"/>
    <property type="evidence" value="ECO:0007669"/>
    <property type="project" value="TreeGrafter"/>
</dbReference>
<reference evidence="7" key="1">
    <citation type="submission" date="2016-10" db="EMBL/GenBank/DDBJ databases">
        <title>Frankia sp. NRRL B-16386 Genome sequencing.</title>
        <authorList>
            <person name="Ghodhbane-Gtari F."/>
            <person name="Swanson E."/>
            <person name="Gueddou A."/>
            <person name="Hezbri K."/>
            <person name="Ktari K."/>
            <person name="Nouioui I."/>
            <person name="Morris K."/>
            <person name="Simpson S."/>
            <person name="Abebe-Akele F."/>
            <person name="Thomas K."/>
            <person name="Gtari M."/>
            <person name="Tisa L.S."/>
        </authorList>
    </citation>
    <scope>NUCLEOTIDE SEQUENCE [LARGE SCALE GENOMIC DNA]</scope>
    <source>
        <strain evidence="7">NRRL B-16386</strain>
    </source>
</reference>
<comment type="caution">
    <text evidence="6">The sequence shown here is derived from an EMBL/GenBank/DDBJ whole genome shotgun (WGS) entry which is preliminary data.</text>
</comment>
<evidence type="ECO:0000256" key="3">
    <source>
        <dbReference type="ARBA" id="ARBA00023163"/>
    </source>
</evidence>
<evidence type="ECO:0000259" key="5">
    <source>
        <dbReference type="PROSITE" id="PS50977"/>
    </source>
</evidence>